<dbReference type="Proteomes" id="UP000095284">
    <property type="component" value="Unplaced"/>
</dbReference>
<dbReference type="AlphaFoldDB" id="A0A1I7SIH4"/>
<feature type="signal peptide" evidence="1">
    <location>
        <begin position="1"/>
        <end position="16"/>
    </location>
</feature>
<evidence type="ECO:0000313" key="2">
    <source>
        <dbReference type="Proteomes" id="UP000095284"/>
    </source>
</evidence>
<sequence>MKLPILVIALISETLAYETIGPRIAEFLFDCPELGKYMPEGVKHAEVFGFEHFSEPHLTNYTFNLERKQWNASEPVRLYPDTGLSKSYWAFFSENFDRIAVTYFGRGGTIFYYWFDAPEQSFEMAGNNKMFQPVFMIGDAVYYWRDDEETLVKNWFLRSRGKPREYEQIYERAWYTPYYSQGNIYQRDVDIMYYLPPKGECMQLFQILTE</sequence>
<dbReference type="WBParaSite" id="BXY_1284500.1">
    <property type="protein sequence ID" value="BXY_1284500.1"/>
    <property type="gene ID" value="BXY_1284500"/>
</dbReference>
<organism evidence="2 3">
    <name type="scientific">Bursaphelenchus xylophilus</name>
    <name type="common">Pinewood nematode worm</name>
    <name type="synonym">Aphelenchoides xylophilus</name>
    <dbReference type="NCBI Taxonomy" id="6326"/>
    <lineage>
        <taxon>Eukaryota</taxon>
        <taxon>Metazoa</taxon>
        <taxon>Ecdysozoa</taxon>
        <taxon>Nematoda</taxon>
        <taxon>Chromadorea</taxon>
        <taxon>Rhabditida</taxon>
        <taxon>Tylenchina</taxon>
        <taxon>Tylenchomorpha</taxon>
        <taxon>Aphelenchoidea</taxon>
        <taxon>Aphelenchoididae</taxon>
        <taxon>Bursaphelenchus</taxon>
    </lineage>
</organism>
<keyword evidence="1" id="KW-0732">Signal</keyword>
<protein>
    <submittedName>
        <fullName evidence="3">Uncharacterized protein</fullName>
    </submittedName>
</protein>
<proteinExistence type="predicted"/>
<reference evidence="3" key="1">
    <citation type="submission" date="2016-11" db="UniProtKB">
        <authorList>
            <consortium name="WormBaseParasite"/>
        </authorList>
    </citation>
    <scope>IDENTIFICATION</scope>
</reference>
<feature type="chain" id="PRO_5009306198" evidence="1">
    <location>
        <begin position="17"/>
        <end position="210"/>
    </location>
</feature>
<evidence type="ECO:0000256" key="1">
    <source>
        <dbReference type="SAM" id="SignalP"/>
    </source>
</evidence>
<accession>A0A1I7SIH4</accession>
<evidence type="ECO:0000313" key="3">
    <source>
        <dbReference type="WBParaSite" id="BXY_1284500.1"/>
    </source>
</evidence>
<name>A0A1I7SIH4_BURXY</name>